<proteinExistence type="predicted"/>
<gene>
    <name evidence="11" type="ORF">EHUX00137_LOCUS35402</name>
</gene>
<dbReference type="PROSITE" id="PS50088">
    <property type="entry name" value="ANK_REPEAT"/>
    <property type="match status" value="2"/>
</dbReference>
<evidence type="ECO:0000256" key="6">
    <source>
        <dbReference type="ARBA" id="ARBA00023004"/>
    </source>
</evidence>
<evidence type="ECO:0000256" key="4">
    <source>
        <dbReference type="ARBA" id="ARBA00022964"/>
    </source>
</evidence>
<protein>
    <recommendedName>
        <fullName evidence="10">Fe2OG dioxygenase domain-containing protein</fullName>
    </recommendedName>
</protein>
<evidence type="ECO:0000259" key="10">
    <source>
        <dbReference type="PROSITE" id="PS51471"/>
    </source>
</evidence>
<keyword evidence="2" id="KW-0479">Metal-binding</keyword>
<dbReference type="InterPro" id="IPR005123">
    <property type="entry name" value="Oxoglu/Fe-dep_dioxygenase_dom"/>
</dbReference>
<feature type="region of interest" description="Disordered" evidence="9">
    <location>
        <begin position="1"/>
        <end position="23"/>
    </location>
</feature>
<organism evidence="11">
    <name type="scientific">Emiliania huxleyi</name>
    <name type="common">Coccolithophore</name>
    <name type="synonym">Pontosphaera huxleyi</name>
    <dbReference type="NCBI Taxonomy" id="2903"/>
    <lineage>
        <taxon>Eukaryota</taxon>
        <taxon>Haptista</taxon>
        <taxon>Haptophyta</taxon>
        <taxon>Prymnesiophyceae</taxon>
        <taxon>Isochrysidales</taxon>
        <taxon>Noelaerhabdaceae</taxon>
        <taxon>Emiliania</taxon>
    </lineage>
</organism>
<feature type="region of interest" description="Disordered" evidence="9">
    <location>
        <begin position="459"/>
        <end position="488"/>
    </location>
</feature>
<comment type="cofactor">
    <cofactor evidence="1">
        <name>L-ascorbate</name>
        <dbReference type="ChEBI" id="CHEBI:38290"/>
    </cofactor>
</comment>
<sequence>MSGQEEAEAEEGRDEGASGDHRWIGGEPALLYLAREGLEACALAALAALAPPRASHPGGATPTSGATASDAAVSTDNLQGSATSPPSDQCLSGHQPAAWHDPCAAGIDAEDADGFTALHFAANMGLRRLSAALLACGAAVDRSTRDVSSLHEPGGRTPLHLAAASGQSAIVSLLLAADAPHSAEDWQGATPFQMACRRGHHAVAAQISSWATRCGGGASEVPTEQELRGFELVEGMAVRERARRRRCIDGRPLLQTPFTLDGLLSDDGCRSLIAAAEGVAARRGWLSSRHRYHSTVDMPLHVVPRAQYAALRSLLDGTVLPTMRRRYATAPLRIREAFVVKYEAAAAPPPADGAPADAQGTHATAAAAPRQAGLGIHRDGTLLNCVLLLSDPADFDGGGTVFAPPLDRCYRAGRGDCLCSCGQLPHGAAAVTRGIRYVLIAFIDELVFDDAAVDDAVVGEAASPPPPPPYLPPSLPLSSPPSSSASPAADALVGQLRALVCQHEAAPMSLEALHARVSELAAEAAVGQTALMAMATSGGLAGLAPLGAADDASTSGADCGINGAALAESGRGDDGGGERETSAGWMDAAERAARGFSADETVVMPLPNFDDSDDDD</sequence>
<dbReference type="PROSITE" id="PS51471">
    <property type="entry name" value="FE2OG_OXY"/>
    <property type="match status" value="1"/>
</dbReference>
<keyword evidence="6" id="KW-0408">Iron</keyword>
<dbReference type="Gene3D" id="1.25.40.20">
    <property type="entry name" value="Ankyrin repeat-containing domain"/>
    <property type="match status" value="1"/>
</dbReference>
<dbReference type="PROSITE" id="PS50297">
    <property type="entry name" value="ANK_REP_REGION"/>
    <property type="match status" value="2"/>
</dbReference>
<dbReference type="Pfam" id="PF00023">
    <property type="entry name" value="Ank"/>
    <property type="match status" value="1"/>
</dbReference>
<evidence type="ECO:0000256" key="8">
    <source>
        <dbReference type="PROSITE-ProRule" id="PRU00023"/>
    </source>
</evidence>
<dbReference type="Pfam" id="PF12796">
    <property type="entry name" value="Ank_2"/>
    <property type="match status" value="1"/>
</dbReference>
<keyword evidence="4" id="KW-0223">Dioxygenase</keyword>
<dbReference type="SUPFAM" id="SSF48403">
    <property type="entry name" value="Ankyrin repeat"/>
    <property type="match status" value="1"/>
</dbReference>
<dbReference type="GO" id="GO:0031418">
    <property type="term" value="F:L-ascorbic acid binding"/>
    <property type="evidence" value="ECO:0007669"/>
    <property type="project" value="InterPro"/>
</dbReference>
<dbReference type="InterPro" id="IPR036770">
    <property type="entry name" value="Ankyrin_rpt-contain_sf"/>
</dbReference>
<evidence type="ECO:0000256" key="1">
    <source>
        <dbReference type="ARBA" id="ARBA00001961"/>
    </source>
</evidence>
<feature type="repeat" description="ANK" evidence="8">
    <location>
        <begin position="113"/>
        <end position="145"/>
    </location>
</feature>
<dbReference type="AlphaFoldDB" id="A0A7S3WWT1"/>
<dbReference type="GO" id="GO:0016705">
    <property type="term" value="F:oxidoreductase activity, acting on paired donors, with incorporation or reduction of molecular oxygen"/>
    <property type="evidence" value="ECO:0007669"/>
    <property type="project" value="InterPro"/>
</dbReference>
<evidence type="ECO:0000256" key="9">
    <source>
        <dbReference type="SAM" id="MobiDB-lite"/>
    </source>
</evidence>
<evidence type="ECO:0000256" key="2">
    <source>
        <dbReference type="ARBA" id="ARBA00022723"/>
    </source>
</evidence>
<dbReference type="GO" id="GO:0005506">
    <property type="term" value="F:iron ion binding"/>
    <property type="evidence" value="ECO:0007669"/>
    <property type="project" value="InterPro"/>
</dbReference>
<evidence type="ECO:0000256" key="5">
    <source>
        <dbReference type="ARBA" id="ARBA00023002"/>
    </source>
</evidence>
<keyword evidence="5" id="KW-0560">Oxidoreductase</keyword>
<feature type="compositionally biased region" description="Pro residues" evidence="9">
    <location>
        <begin position="463"/>
        <end position="479"/>
    </location>
</feature>
<dbReference type="InterPro" id="IPR006620">
    <property type="entry name" value="Pro_4_hyd_alph"/>
</dbReference>
<feature type="region of interest" description="Disordered" evidence="9">
    <location>
        <begin position="596"/>
        <end position="616"/>
    </location>
</feature>
<evidence type="ECO:0000313" key="11">
    <source>
        <dbReference type="EMBL" id="CAE0579123.1"/>
    </source>
</evidence>
<keyword evidence="7 8" id="KW-0040">ANK repeat</keyword>
<dbReference type="SMART" id="SM00702">
    <property type="entry name" value="P4Hc"/>
    <property type="match status" value="1"/>
</dbReference>
<keyword evidence="3" id="KW-0677">Repeat</keyword>
<feature type="compositionally biased region" description="Basic and acidic residues" evidence="9">
    <location>
        <begin position="14"/>
        <end position="23"/>
    </location>
</feature>
<dbReference type="PANTHER" id="PTHR24198">
    <property type="entry name" value="ANKYRIN REPEAT AND PROTEIN KINASE DOMAIN-CONTAINING PROTEIN"/>
    <property type="match status" value="1"/>
</dbReference>
<dbReference type="InterPro" id="IPR002110">
    <property type="entry name" value="Ankyrin_rpt"/>
</dbReference>
<feature type="domain" description="Fe2OG dioxygenase" evidence="10">
    <location>
        <begin position="333"/>
        <end position="445"/>
    </location>
</feature>
<feature type="repeat" description="ANK" evidence="8">
    <location>
        <begin position="154"/>
        <end position="186"/>
    </location>
</feature>
<feature type="region of interest" description="Disordered" evidence="9">
    <location>
        <begin position="53"/>
        <end position="95"/>
    </location>
</feature>
<reference evidence="11" key="1">
    <citation type="submission" date="2021-01" db="EMBL/GenBank/DDBJ databases">
        <authorList>
            <person name="Corre E."/>
            <person name="Pelletier E."/>
            <person name="Niang G."/>
            <person name="Scheremetjew M."/>
            <person name="Finn R."/>
            <person name="Kale V."/>
            <person name="Holt S."/>
            <person name="Cochrane G."/>
            <person name="Meng A."/>
            <person name="Brown T."/>
            <person name="Cohen L."/>
        </authorList>
    </citation>
    <scope>NUCLEOTIDE SEQUENCE</scope>
    <source>
        <strain evidence="11">379</strain>
    </source>
</reference>
<dbReference type="PANTHER" id="PTHR24198:SF165">
    <property type="entry name" value="ANKYRIN REPEAT-CONTAINING PROTEIN-RELATED"/>
    <property type="match status" value="1"/>
</dbReference>
<dbReference type="GO" id="GO:0051213">
    <property type="term" value="F:dioxygenase activity"/>
    <property type="evidence" value="ECO:0007669"/>
    <property type="project" value="UniProtKB-KW"/>
</dbReference>
<dbReference type="SMART" id="SM00248">
    <property type="entry name" value="ANK"/>
    <property type="match status" value="2"/>
</dbReference>
<accession>A0A7S3WWT1</accession>
<name>A0A7S3WWT1_EMIHU</name>
<dbReference type="Gene3D" id="2.60.120.620">
    <property type="entry name" value="q2cbj1_9rhob like domain"/>
    <property type="match status" value="1"/>
</dbReference>
<evidence type="ECO:0000256" key="7">
    <source>
        <dbReference type="ARBA" id="ARBA00023043"/>
    </source>
</evidence>
<dbReference type="EMBL" id="HBIR01045330">
    <property type="protein sequence ID" value="CAE0579123.1"/>
    <property type="molecule type" value="Transcribed_RNA"/>
</dbReference>
<evidence type="ECO:0000256" key="3">
    <source>
        <dbReference type="ARBA" id="ARBA00022737"/>
    </source>
</evidence>
<feature type="compositionally biased region" description="Acidic residues" evidence="9">
    <location>
        <begin position="1"/>
        <end position="13"/>
    </location>
</feature>
<feature type="compositionally biased region" description="Polar residues" evidence="9">
    <location>
        <begin position="61"/>
        <end position="92"/>
    </location>
</feature>